<gene>
    <name evidence="1" type="ORF">BN53_08440</name>
</gene>
<reference evidence="1 2" key="1">
    <citation type="submission" date="2012-06" db="EMBL/GenBank/DDBJ databases">
        <title>Draft Genome Sequence of Lactobacillus pasteurii CRBIP 24.76T.</title>
        <authorList>
            <person name="Cousin S."/>
            <person name="Bouchier C."/>
            <person name="Loux V."/>
            <person name="Ma L."/>
            <person name="Creno S."/>
            <person name="Bizet C."/>
            <person name="Clermont D."/>
        </authorList>
    </citation>
    <scope>NUCLEOTIDE SEQUENCE [LARGE SCALE GENOMIC DNA]</scope>
    <source>
        <strain evidence="2">CRBIP 24.76T</strain>
    </source>
</reference>
<proteinExistence type="predicted"/>
<dbReference type="STRING" id="1423790.BN53_08440"/>
<organism evidence="1 2">
    <name type="scientific">Lactobacillus pasteurii DSM 23907 = CRBIP 24.76</name>
    <dbReference type="NCBI Taxonomy" id="1423790"/>
    <lineage>
        <taxon>Bacteria</taxon>
        <taxon>Bacillati</taxon>
        <taxon>Bacillota</taxon>
        <taxon>Bacilli</taxon>
        <taxon>Lactobacillales</taxon>
        <taxon>Lactobacillaceae</taxon>
        <taxon>Lactobacillus</taxon>
    </lineage>
</organism>
<dbReference type="EMBL" id="CAKD01000029">
    <property type="protein sequence ID" value="CCI86079.1"/>
    <property type="molecule type" value="Genomic_DNA"/>
</dbReference>
<keyword evidence="2" id="KW-1185">Reference proteome</keyword>
<sequence>MMQSSAVINSVAYSSVGVVSTFSFEQIVRFLKQNIY</sequence>
<accession>I7KMH3</accession>
<dbReference type="AlphaFoldDB" id="I7KMH3"/>
<evidence type="ECO:0000313" key="2">
    <source>
        <dbReference type="Proteomes" id="UP000009311"/>
    </source>
</evidence>
<dbReference type="Proteomes" id="UP000009311">
    <property type="component" value="Unassembled WGS sequence"/>
</dbReference>
<comment type="caution">
    <text evidence="1">The sequence shown here is derived from an EMBL/GenBank/DDBJ whole genome shotgun (WGS) entry which is preliminary data.</text>
</comment>
<protein>
    <submittedName>
        <fullName evidence="1">Uncharacterized protein</fullName>
    </submittedName>
</protein>
<name>I7KMH3_9LACO</name>
<evidence type="ECO:0000313" key="1">
    <source>
        <dbReference type="EMBL" id="CCI86079.1"/>
    </source>
</evidence>